<name>A0ABW5KXL1_9FLAO</name>
<keyword evidence="2" id="KW-0812">Transmembrane</keyword>
<reference evidence="5" key="1">
    <citation type="journal article" date="2019" name="Int. J. Syst. Evol. Microbiol.">
        <title>The Global Catalogue of Microorganisms (GCM) 10K type strain sequencing project: providing services to taxonomists for standard genome sequencing and annotation.</title>
        <authorList>
            <consortium name="The Broad Institute Genomics Platform"/>
            <consortium name="The Broad Institute Genome Sequencing Center for Infectious Disease"/>
            <person name="Wu L."/>
            <person name="Ma J."/>
        </authorList>
    </citation>
    <scope>NUCLEOTIDE SEQUENCE [LARGE SCALE GENOMIC DNA]</scope>
    <source>
        <strain evidence="5">KCTC 42587</strain>
    </source>
</reference>
<dbReference type="InterPro" id="IPR003362">
    <property type="entry name" value="Bact_transf"/>
</dbReference>
<evidence type="ECO:0000256" key="1">
    <source>
        <dbReference type="ARBA" id="ARBA00006464"/>
    </source>
</evidence>
<evidence type="ECO:0000256" key="2">
    <source>
        <dbReference type="SAM" id="Phobius"/>
    </source>
</evidence>
<gene>
    <name evidence="4" type="ORF">ACFSQP_11060</name>
</gene>
<organism evidence="4 5">
    <name type="scientific">Bizionia sediminis</name>
    <dbReference type="NCBI Taxonomy" id="1737064"/>
    <lineage>
        <taxon>Bacteria</taxon>
        <taxon>Pseudomonadati</taxon>
        <taxon>Bacteroidota</taxon>
        <taxon>Flavobacteriia</taxon>
        <taxon>Flavobacteriales</taxon>
        <taxon>Flavobacteriaceae</taxon>
        <taxon>Bizionia</taxon>
    </lineage>
</organism>
<dbReference type="Pfam" id="PF02397">
    <property type="entry name" value="Bac_transf"/>
    <property type="match status" value="1"/>
</dbReference>
<accession>A0ABW5KXL1</accession>
<feature type="domain" description="Bacterial sugar transferase" evidence="3">
    <location>
        <begin position="23"/>
        <end position="221"/>
    </location>
</feature>
<proteinExistence type="inferred from homology"/>
<dbReference type="PANTHER" id="PTHR30576">
    <property type="entry name" value="COLANIC BIOSYNTHESIS UDP-GLUCOSE LIPID CARRIER TRANSFERASE"/>
    <property type="match status" value="1"/>
</dbReference>
<dbReference type="EMBL" id="JBHULS010000005">
    <property type="protein sequence ID" value="MFD2552357.1"/>
    <property type="molecule type" value="Genomic_DNA"/>
</dbReference>
<evidence type="ECO:0000313" key="5">
    <source>
        <dbReference type="Proteomes" id="UP001597472"/>
    </source>
</evidence>
<dbReference type="Proteomes" id="UP001597472">
    <property type="component" value="Unassembled WGS sequence"/>
</dbReference>
<keyword evidence="2" id="KW-1133">Transmembrane helix</keyword>
<dbReference type="GO" id="GO:0016740">
    <property type="term" value="F:transferase activity"/>
    <property type="evidence" value="ECO:0007669"/>
    <property type="project" value="UniProtKB-KW"/>
</dbReference>
<keyword evidence="5" id="KW-1185">Reference proteome</keyword>
<sequence>MNNKILQSLNKPTSNNPMYKAFKRLADIVVSGIALLILAPLLIPIIIGLKLTGEGYVWYKQERVGYKNKPFLIWKFATMLKDSPNMTGGIMTTKKDPRITPMGGFLRKSKLNELPQLINIFKGDMSVVGPRPLTKVFFKLYSETVQAEIYTIKPGLTGIGSIIFRDEEDLITQVKNAGEDPWVFYAEKIHPFKGEVEKWYQKHESFLVDVKIIVLTAWVIVNPTSEAVYNWFKDIPKRPF</sequence>
<keyword evidence="2" id="KW-0472">Membrane</keyword>
<feature type="transmembrane region" description="Helical" evidence="2">
    <location>
        <begin position="28"/>
        <end position="49"/>
    </location>
</feature>
<comment type="caution">
    <text evidence="4">The sequence shown here is derived from an EMBL/GenBank/DDBJ whole genome shotgun (WGS) entry which is preliminary data.</text>
</comment>
<dbReference type="RefSeq" id="WP_376894404.1">
    <property type="nucleotide sequence ID" value="NZ_JBHULS010000005.1"/>
</dbReference>
<evidence type="ECO:0000313" key="4">
    <source>
        <dbReference type="EMBL" id="MFD2552357.1"/>
    </source>
</evidence>
<dbReference type="PANTHER" id="PTHR30576:SF20">
    <property type="entry name" value="QUINOVOSAMINEPHOSPHOTRANSFERAE-RELATED"/>
    <property type="match status" value="1"/>
</dbReference>
<evidence type="ECO:0000259" key="3">
    <source>
        <dbReference type="Pfam" id="PF02397"/>
    </source>
</evidence>
<keyword evidence="4" id="KW-0808">Transferase</keyword>
<protein>
    <submittedName>
        <fullName evidence="4">Sugar transferase</fullName>
    </submittedName>
</protein>
<comment type="similarity">
    <text evidence="1">Belongs to the bacterial sugar transferase family.</text>
</comment>